<proteinExistence type="predicted"/>
<feature type="compositionally biased region" description="Low complexity" evidence="5">
    <location>
        <begin position="224"/>
        <end position="240"/>
    </location>
</feature>
<feature type="region of interest" description="Disordered" evidence="5">
    <location>
        <begin position="181"/>
        <end position="249"/>
    </location>
</feature>
<evidence type="ECO:0000256" key="6">
    <source>
        <dbReference type="SAM" id="SignalP"/>
    </source>
</evidence>
<dbReference type="Gene3D" id="2.60.40.420">
    <property type="entry name" value="Cupredoxins - blue copper proteins"/>
    <property type="match status" value="1"/>
</dbReference>
<gene>
    <name evidence="8" type="ORF">SHKM778_37630</name>
</gene>
<organism evidence="8">
    <name type="scientific">Streptomyces haneummycinicus</name>
    <dbReference type="NCBI Taxonomy" id="3074435"/>
    <lineage>
        <taxon>Bacteria</taxon>
        <taxon>Bacillati</taxon>
        <taxon>Actinomycetota</taxon>
        <taxon>Actinomycetes</taxon>
        <taxon>Kitasatosporales</taxon>
        <taxon>Streptomycetaceae</taxon>
        <taxon>Streptomyces</taxon>
    </lineage>
</organism>
<evidence type="ECO:0000256" key="2">
    <source>
        <dbReference type="ARBA" id="ARBA00022723"/>
    </source>
</evidence>
<dbReference type="InterPro" id="IPR008972">
    <property type="entry name" value="Cupredoxin"/>
</dbReference>
<reference evidence="8" key="2">
    <citation type="submission" date="2024-07" db="EMBL/GenBank/DDBJ databases">
        <title>Streptomyces haneummycinica sp. nov., a new antibiotic-producing actinobacterium isolated from marine sediment.</title>
        <authorList>
            <person name="Uemura M."/>
            <person name="Hamada M."/>
            <person name="Hirano S."/>
            <person name="Kobayashi K."/>
            <person name="Ohshiro T."/>
            <person name="Kobayashi T."/>
            <person name="Terahara T."/>
        </authorList>
    </citation>
    <scope>NUCLEOTIDE SEQUENCE</scope>
    <source>
        <strain evidence="8">KM77-8</strain>
    </source>
</reference>
<dbReference type="InterPro" id="IPR000923">
    <property type="entry name" value="BlueCu_1"/>
</dbReference>
<evidence type="ECO:0000313" key="8">
    <source>
        <dbReference type="EMBL" id="BFO17375.1"/>
    </source>
</evidence>
<dbReference type="SUPFAM" id="SSF49503">
    <property type="entry name" value="Cupredoxins"/>
    <property type="match status" value="1"/>
</dbReference>
<evidence type="ECO:0000256" key="3">
    <source>
        <dbReference type="ARBA" id="ARBA00022982"/>
    </source>
</evidence>
<feature type="domain" description="Blue (type 1) copper" evidence="7">
    <location>
        <begin position="58"/>
        <end position="137"/>
    </location>
</feature>
<evidence type="ECO:0000256" key="1">
    <source>
        <dbReference type="ARBA" id="ARBA00022448"/>
    </source>
</evidence>
<accession>A0AAT9HJS8</accession>
<keyword evidence="2" id="KW-0479">Metal-binding</keyword>
<dbReference type="GO" id="GO:0009055">
    <property type="term" value="F:electron transfer activity"/>
    <property type="evidence" value="ECO:0007669"/>
    <property type="project" value="InterPro"/>
</dbReference>
<protein>
    <recommendedName>
        <fullName evidence="7">Blue (type 1) copper domain-containing protein</fullName>
    </recommendedName>
</protein>
<evidence type="ECO:0000259" key="7">
    <source>
        <dbReference type="Pfam" id="PF00127"/>
    </source>
</evidence>
<dbReference type="GO" id="GO:0005507">
    <property type="term" value="F:copper ion binding"/>
    <property type="evidence" value="ECO:0007669"/>
    <property type="project" value="InterPro"/>
</dbReference>
<dbReference type="PROSITE" id="PS00196">
    <property type="entry name" value="COPPER_BLUE"/>
    <property type="match status" value="1"/>
</dbReference>
<dbReference type="InterPro" id="IPR028871">
    <property type="entry name" value="BlueCu_1_BS"/>
</dbReference>
<keyword evidence="6" id="KW-0732">Signal</keyword>
<dbReference type="EMBL" id="AP035768">
    <property type="protein sequence ID" value="BFO17375.1"/>
    <property type="molecule type" value="Genomic_DNA"/>
</dbReference>
<evidence type="ECO:0000256" key="5">
    <source>
        <dbReference type="SAM" id="MobiDB-lite"/>
    </source>
</evidence>
<keyword evidence="1" id="KW-0813">Transport</keyword>
<dbReference type="AlphaFoldDB" id="A0AAT9HJS8"/>
<keyword evidence="4" id="KW-0186">Copper</keyword>
<feature type="signal peptide" evidence="6">
    <location>
        <begin position="1"/>
        <end position="20"/>
    </location>
</feature>
<keyword evidence="3" id="KW-0249">Electron transport</keyword>
<reference evidence="8" key="1">
    <citation type="submission" date="2024-06" db="EMBL/GenBank/DDBJ databases">
        <authorList>
            <consortium name="consrtm"/>
            <person name="Uemura M."/>
            <person name="Terahara T."/>
        </authorList>
    </citation>
    <scope>NUCLEOTIDE SEQUENCE</scope>
    <source>
        <strain evidence="8">KM77-8</strain>
    </source>
</reference>
<feature type="chain" id="PRO_5043568928" description="Blue (type 1) copper domain-containing protein" evidence="6">
    <location>
        <begin position="21"/>
        <end position="249"/>
    </location>
</feature>
<evidence type="ECO:0000256" key="4">
    <source>
        <dbReference type="ARBA" id="ARBA00023008"/>
    </source>
</evidence>
<name>A0AAT9HJS8_9ACTN</name>
<dbReference type="Pfam" id="PF00127">
    <property type="entry name" value="Copper-bind"/>
    <property type="match status" value="1"/>
</dbReference>
<sequence length="249" mass="25623">MWAGLLAALLMMFGLQSTSAAGDSRSEAGAAAEQVLTWTAGDSITDYVSAPATAVAGAATIVFENSAATGNTTGMPHTLTFVTSDPEFNDDVQLNIMANPADAQGGKHTAEVTLTPGRYFYHCTIPGHGEMQGILTVTEGGGGDDTTAPEATAKVTGSQNADGAYVGSASVALAATDGVRAWSGSSTRSAPTAPGSRTPPRSSSTRSARTRCATAPWTGRATYRPSGASSSPWSPRSRTTPPRRRPRRR</sequence>
<feature type="compositionally biased region" description="Low complexity" evidence="5">
    <location>
        <begin position="190"/>
        <end position="216"/>
    </location>
</feature>